<dbReference type="HOGENOM" id="CLU_2977602_0_0_4"/>
<comment type="caution">
    <text evidence="2">The sequence shown here is derived from an EMBL/GenBank/DDBJ whole genome shotgun (WGS) entry which is preliminary data.</text>
</comment>
<evidence type="ECO:0000313" key="3">
    <source>
        <dbReference type="Proteomes" id="UP000004956"/>
    </source>
</evidence>
<dbReference type="Proteomes" id="UP000004956">
    <property type="component" value="Unassembled WGS sequence"/>
</dbReference>
<dbReference type="STRING" id="762967.HMPREF9440_00708"/>
<evidence type="ECO:0000313" key="2">
    <source>
        <dbReference type="EMBL" id="EHY31907.1"/>
    </source>
</evidence>
<organism evidence="2 3">
    <name type="scientific">Sutterella parvirubra YIT 11816</name>
    <dbReference type="NCBI Taxonomy" id="762967"/>
    <lineage>
        <taxon>Bacteria</taxon>
        <taxon>Pseudomonadati</taxon>
        <taxon>Pseudomonadota</taxon>
        <taxon>Betaproteobacteria</taxon>
        <taxon>Burkholderiales</taxon>
        <taxon>Sutterellaceae</taxon>
        <taxon>Sutterella</taxon>
    </lineage>
</organism>
<reference evidence="2 3" key="1">
    <citation type="submission" date="2011-11" db="EMBL/GenBank/DDBJ databases">
        <authorList>
            <person name="Weinstock G."/>
            <person name="Sodergren E."/>
            <person name="Clifton S."/>
            <person name="Fulton L."/>
            <person name="Fulton B."/>
            <person name="Courtney L."/>
            <person name="Fronick C."/>
            <person name="Harrison M."/>
            <person name="Strong C."/>
            <person name="Farmer C."/>
            <person name="Delahaunty K."/>
            <person name="Markovic C."/>
            <person name="Hall O."/>
            <person name="Minx P."/>
            <person name="Tomlinson C."/>
            <person name="Mitreva M."/>
            <person name="Hou S."/>
            <person name="Chen J."/>
            <person name="Wollam A."/>
            <person name="Pepin K.H."/>
            <person name="Johnson M."/>
            <person name="Bhonagiri V."/>
            <person name="Zhang X."/>
            <person name="Suruliraj S."/>
            <person name="Warren W."/>
            <person name="Chinwalla A."/>
            <person name="Mardis E.R."/>
            <person name="Wilson R.K."/>
        </authorList>
    </citation>
    <scope>NUCLEOTIDE SEQUENCE [LARGE SCALE GENOMIC DNA]</scope>
    <source>
        <strain evidence="2 3">YIT 11816</strain>
    </source>
</reference>
<evidence type="ECO:0000256" key="1">
    <source>
        <dbReference type="SAM" id="MobiDB-lite"/>
    </source>
</evidence>
<protein>
    <submittedName>
        <fullName evidence="2">Uncharacterized protein</fullName>
    </submittedName>
</protein>
<keyword evidence="3" id="KW-1185">Reference proteome</keyword>
<proteinExistence type="predicted"/>
<dbReference type="AlphaFoldDB" id="H3KD99"/>
<sequence length="58" mass="6688">MRRRTVDRPGKRRYNPKPCWGALPSGRLHLSEIFRRGADTDNAALPHHTEPYGKGRPH</sequence>
<feature type="region of interest" description="Disordered" evidence="1">
    <location>
        <begin position="39"/>
        <end position="58"/>
    </location>
</feature>
<name>H3KD99_9BURK</name>
<dbReference type="EMBL" id="AFBQ01000095">
    <property type="protein sequence ID" value="EHY31907.1"/>
    <property type="molecule type" value="Genomic_DNA"/>
</dbReference>
<feature type="compositionally biased region" description="Basic and acidic residues" evidence="1">
    <location>
        <begin position="47"/>
        <end position="58"/>
    </location>
</feature>
<gene>
    <name evidence="2" type="ORF">HMPREF9440_00708</name>
</gene>
<accession>H3KD99</accession>